<keyword evidence="2 6" id="KW-0812">Transmembrane</keyword>
<dbReference type="GO" id="GO:0005774">
    <property type="term" value="C:vacuolar membrane"/>
    <property type="evidence" value="ECO:0007669"/>
    <property type="project" value="TreeGrafter"/>
</dbReference>
<evidence type="ECO:0000256" key="5">
    <source>
        <dbReference type="ARBA" id="ARBA00023136"/>
    </source>
</evidence>
<evidence type="ECO:0000256" key="1">
    <source>
        <dbReference type="ARBA" id="ARBA00004141"/>
    </source>
</evidence>
<keyword evidence="5 6" id="KW-0472">Membrane</keyword>
<sequence length="275" mass="30403">MSENLLRTPFLKSESFRKNYDDDDDDESYLKSSFFEQQADSSFLHSVINMSGVLMGLGQLATPYAIQNGGWASAFLLVGFGILCAYTSYILAECLKYDLKSKNYFDIGYHAFGKKGRIIASTFIYLDIFMAAIALPTLWLRDLSKISFLSTMGIILSLMIFITVGCTAVFGGVKANQTIPALQLENIPAVSGLYIFGFASHMVFPDIYKSMKDPSKFTKVSVVSFSLVTFLYTALGFMGAKLFGPGVSSQVTLSMPEQSHLYKICFMGYCANTND</sequence>
<dbReference type="EMBL" id="CM010719">
    <property type="protein sequence ID" value="RZC63469.1"/>
    <property type="molecule type" value="Genomic_DNA"/>
</dbReference>
<feature type="domain" description="Amino acid transporter transmembrane" evidence="7">
    <location>
        <begin position="129"/>
        <end position="264"/>
    </location>
</feature>
<proteinExistence type="predicted"/>
<dbReference type="InterPro" id="IPR013057">
    <property type="entry name" value="AA_transpt_TM"/>
</dbReference>
<gene>
    <name evidence="8" type="ORF">C5167_025207</name>
</gene>
<evidence type="ECO:0000313" key="9">
    <source>
        <dbReference type="Proteomes" id="UP000316621"/>
    </source>
</evidence>
<reference evidence="8 9" key="1">
    <citation type="journal article" date="2018" name="Science">
        <title>The opium poppy genome and morphinan production.</title>
        <authorList>
            <person name="Guo L."/>
            <person name="Winzer T."/>
            <person name="Yang X."/>
            <person name="Li Y."/>
            <person name="Ning Z."/>
            <person name="He Z."/>
            <person name="Teodor R."/>
            <person name="Lu Y."/>
            <person name="Bowser T.A."/>
            <person name="Graham I.A."/>
            <person name="Ye K."/>
        </authorList>
    </citation>
    <scope>NUCLEOTIDE SEQUENCE [LARGE SCALE GENOMIC DNA]</scope>
    <source>
        <strain evidence="9">cv. HN1</strain>
        <tissue evidence="8">Leaves</tissue>
    </source>
</reference>
<dbReference type="Proteomes" id="UP000316621">
    <property type="component" value="Chromosome 5"/>
</dbReference>
<dbReference type="AlphaFoldDB" id="A0A4Y7JUM5"/>
<protein>
    <recommendedName>
        <fullName evidence="7">Amino acid transporter transmembrane domain-containing protein</fullName>
    </recommendedName>
</protein>
<evidence type="ECO:0000256" key="3">
    <source>
        <dbReference type="ARBA" id="ARBA00022970"/>
    </source>
</evidence>
<dbReference type="PANTHER" id="PTHR22950">
    <property type="entry name" value="AMINO ACID TRANSPORTER"/>
    <property type="match status" value="1"/>
</dbReference>
<keyword evidence="3" id="KW-0029">Amino-acid transport</keyword>
<feature type="transmembrane region" description="Helical" evidence="6">
    <location>
        <begin position="187"/>
        <end position="208"/>
    </location>
</feature>
<keyword evidence="3" id="KW-0813">Transport</keyword>
<dbReference type="GO" id="GO:0015179">
    <property type="term" value="F:L-amino acid transmembrane transporter activity"/>
    <property type="evidence" value="ECO:0007669"/>
    <property type="project" value="TreeGrafter"/>
</dbReference>
<keyword evidence="9" id="KW-1185">Reference proteome</keyword>
<accession>A0A4Y7JUM5</accession>
<dbReference type="Pfam" id="PF01490">
    <property type="entry name" value="Aa_trans"/>
    <property type="match status" value="1"/>
</dbReference>
<evidence type="ECO:0000256" key="2">
    <source>
        <dbReference type="ARBA" id="ARBA00022692"/>
    </source>
</evidence>
<evidence type="ECO:0000256" key="6">
    <source>
        <dbReference type="SAM" id="Phobius"/>
    </source>
</evidence>
<dbReference type="OMA" id="MGYCANT"/>
<dbReference type="PANTHER" id="PTHR22950:SF696">
    <property type="entry name" value="AMINO ACID TRANSPORTER TRANSMEMBRANE DOMAIN-CONTAINING PROTEIN"/>
    <property type="match status" value="1"/>
</dbReference>
<comment type="subcellular location">
    <subcellularLocation>
        <location evidence="1">Membrane</location>
        <topology evidence="1">Multi-pass membrane protein</topology>
    </subcellularLocation>
</comment>
<name>A0A4Y7JUM5_PAPSO</name>
<feature type="transmembrane region" description="Helical" evidence="6">
    <location>
        <begin position="220"/>
        <end position="240"/>
    </location>
</feature>
<dbReference type="Gramene" id="RZC63469">
    <property type="protein sequence ID" value="RZC63469"/>
    <property type="gene ID" value="C5167_025207"/>
</dbReference>
<keyword evidence="4 6" id="KW-1133">Transmembrane helix</keyword>
<evidence type="ECO:0000313" key="8">
    <source>
        <dbReference type="EMBL" id="RZC63469.1"/>
    </source>
</evidence>
<feature type="transmembrane region" description="Helical" evidence="6">
    <location>
        <begin position="118"/>
        <end position="140"/>
    </location>
</feature>
<feature type="transmembrane region" description="Helical" evidence="6">
    <location>
        <begin position="74"/>
        <end position="92"/>
    </location>
</feature>
<feature type="transmembrane region" description="Helical" evidence="6">
    <location>
        <begin position="152"/>
        <end position="175"/>
    </location>
</feature>
<evidence type="ECO:0000256" key="4">
    <source>
        <dbReference type="ARBA" id="ARBA00022989"/>
    </source>
</evidence>
<organism evidence="8 9">
    <name type="scientific">Papaver somniferum</name>
    <name type="common">Opium poppy</name>
    <dbReference type="NCBI Taxonomy" id="3469"/>
    <lineage>
        <taxon>Eukaryota</taxon>
        <taxon>Viridiplantae</taxon>
        <taxon>Streptophyta</taxon>
        <taxon>Embryophyta</taxon>
        <taxon>Tracheophyta</taxon>
        <taxon>Spermatophyta</taxon>
        <taxon>Magnoliopsida</taxon>
        <taxon>Ranunculales</taxon>
        <taxon>Papaveraceae</taxon>
        <taxon>Papaveroideae</taxon>
        <taxon>Papaver</taxon>
    </lineage>
</organism>
<evidence type="ECO:0000259" key="7">
    <source>
        <dbReference type="Pfam" id="PF01490"/>
    </source>
</evidence>